<dbReference type="EMBL" id="JAVIJP010000105">
    <property type="protein sequence ID" value="KAL3614478.1"/>
    <property type="molecule type" value="Genomic_DNA"/>
</dbReference>
<name>A0ABD3BBA1_9LAMI</name>
<gene>
    <name evidence="2" type="ORF">CASFOL_041564</name>
</gene>
<comment type="caution">
    <text evidence="2">The sequence shown here is derived from an EMBL/GenBank/DDBJ whole genome shotgun (WGS) entry which is preliminary data.</text>
</comment>
<feature type="compositionally biased region" description="Polar residues" evidence="1">
    <location>
        <begin position="1"/>
        <end position="17"/>
    </location>
</feature>
<organism evidence="2 3">
    <name type="scientific">Castilleja foliolosa</name>
    <dbReference type="NCBI Taxonomy" id="1961234"/>
    <lineage>
        <taxon>Eukaryota</taxon>
        <taxon>Viridiplantae</taxon>
        <taxon>Streptophyta</taxon>
        <taxon>Embryophyta</taxon>
        <taxon>Tracheophyta</taxon>
        <taxon>Spermatophyta</taxon>
        <taxon>Magnoliopsida</taxon>
        <taxon>eudicotyledons</taxon>
        <taxon>Gunneridae</taxon>
        <taxon>Pentapetalae</taxon>
        <taxon>asterids</taxon>
        <taxon>lamiids</taxon>
        <taxon>Lamiales</taxon>
        <taxon>Orobanchaceae</taxon>
        <taxon>Pedicularideae</taxon>
        <taxon>Castillejinae</taxon>
        <taxon>Castilleja</taxon>
    </lineage>
</organism>
<proteinExistence type="predicted"/>
<dbReference type="AlphaFoldDB" id="A0ABD3BBA1"/>
<accession>A0ABD3BBA1</accession>
<dbReference type="Proteomes" id="UP001632038">
    <property type="component" value="Unassembled WGS sequence"/>
</dbReference>
<protein>
    <submittedName>
        <fullName evidence="2">Uncharacterized protein</fullName>
    </submittedName>
</protein>
<evidence type="ECO:0000313" key="2">
    <source>
        <dbReference type="EMBL" id="KAL3614478.1"/>
    </source>
</evidence>
<evidence type="ECO:0000313" key="3">
    <source>
        <dbReference type="Proteomes" id="UP001632038"/>
    </source>
</evidence>
<sequence>MVEYQTELSEAISSTPEPSEVDPDDRRADEDVPAGSEYAY</sequence>
<keyword evidence="3" id="KW-1185">Reference proteome</keyword>
<reference evidence="3" key="1">
    <citation type="journal article" date="2024" name="IScience">
        <title>Strigolactones Initiate the Formation of Haustorium-like Structures in Castilleja.</title>
        <authorList>
            <person name="Buerger M."/>
            <person name="Peterson D."/>
            <person name="Chory J."/>
        </authorList>
    </citation>
    <scope>NUCLEOTIDE SEQUENCE [LARGE SCALE GENOMIC DNA]</scope>
</reference>
<evidence type="ECO:0000256" key="1">
    <source>
        <dbReference type="SAM" id="MobiDB-lite"/>
    </source>
</evidence>
<feature type="region of interest" description="Disordered" evidence="1">
    <location>
        <begin position="1"/>
        <end position="40"/>
    </location>
</feature>